<dbReference type="EMBL" id="CP007129">
    <property type="protein sequence ID" value="AHG92132.1"/>
    <property type="molecule type" value="Genomic_DNA"/>
</dbReference>
<dbReference type="RefSeq" id="WP_025413554.1">
    <property type="nucleotide sequence ID" value="NZ_CP007129.1"/>
</dbReference>
<dbReference type="OrthoDB" id="1867599at2"/>
<proteinExistence type="predicted"/>
<dbReference type="HOGENOM" id="CLU_061988_0_0_0"/>
<protein>
    <submittedName>
        <fullName evidence="2">Phage coat protein Gp5</fullName>
    </submittedName>
</protein>
<feature type="region of interest" description="Disordered" evidence="1">
    <location>
        <begin position="1"/>
        <end position="24"/>
    </location>
</feature>
<name>W0RNR3_9BACT</name>
<keyword evidence="3" id="KW-1185">Reference proteome</keyword>
<keyword evidence="2" id="KW-0946">Virion</keyword>
<dbReference type="Proteomes" id="UP000019151">
    <property type="component" value="Plasmid 1"/>
</dbReference>
<gene>
    <name evidence="2" type="ORF">J421_4597</name>
</gene>
<dbReference type="AlphaFoldDB" id="W0RNR3"/>
<keyword evidence="2" id="KW-0614">Plasmid</keyword>
<accession>W0RNR3</accession>
<dbReference type="KEGG" id="gba:J421_4597"/>
<organism evidence="2 3">
    <name type="scientific">Gemmatirosa kalamazoonensis</name>
    <dbReference type="NCBI Taxonomy" id="861299"/>
    <lineage>
        <taxon>Bacteria</taxon>
        <taxon>Pseudomonadati</taxon>
        <taxon>Gemmatimonadota</taxon>
        <taxon>Gemmatimonadia</taxon>
        <taxon>Gemmatimonadales</taxon>
        <taxon>Gemmatimonadaceae</taxon>
        <taxon>Gemmatirosa</taxon>
    </lineage>
</organism>
<evidence type="ECO:0000313" key="2">
    <source>
        <dbReference type="EMBL" id="AHG92132.1"/>
    </source>
</evidence>
<evidence type="ECO:0000256" key="1">
    <source>
        <dbReference type="SAM" id="MobiDB-lite"/>
    </source>
</evidence>
<sequence>MRVAKPQAPQAVVPGYQPTAPQAADTDSFGLKVDKFYERSMALTDKEVGEIESGNTPAQVTQMGIDLAEQVNGDVYAAAVVGAGRLIGTPGTNPFATDEQPFLDALQHLDEQRAAVAGRVGVLTPAAYWRAFKVPNFAQADRRGDAANPLVTGDLNGAYGTALGTDQLIPNTVTNAIGAGALTVNGAAAAGALSFSIAKGAGANWNAKAGDVISIAGHSRNYVLAADVVVAQAGNTTVTINAALTRTATGVGLGLEKALAGGEAITVLGAGTTYSNSLVIHQSGVVFASRPLKELTIAGFNPANVFTYTDPQTGLVFRAEIERQNYQSKLKIATLYGVGVFRSALVARLAGA</sequence>
<reference evidence="2 3" key="1">
    <citation type="journal article" date="2014" name="Genome Announc.">
        <title>Genome Sequence and Methylome of Soil Bacterium Gemmatirosa kalamazoonensis KBS708T, a Member of the Rarely Cultivated Gemmatimonadetes Phylum.</title>
        <authorList>
            <person name="Debruyn J.M."/>
            <person name="Radosevich M."/>
            <person name="Wommack K.E."/>
            <person name="Polson S.W."/>
            <person name="Hauser L.J."/>
            <person name="Fawaz M.N."/>
            <person name="Korlach J."/>
            <person name="Tsai Y.C."/>
        </authorList>
    </citation>
    <scope>NUCLEOTIDE SEQUENCE [LARGE SCALE GENOMIC DNA]</scope>
    <source>
        <strain evidence="2 3">KBS708</strain>
        <plasmid evidence="3">Plasmid 1</plasmid>
    </source>
</reference>
<keyword evidence="2" id="KW-0167">Capsid protein</keyword>
<evidence type="ECO:0000313" key="3">
    <source>
        <dbReference type="Proteomes" id="UP000019151"/>
    </source>
</evidence>
<dbReference type="InParanoid" id="W0RNR3"/>
<geneLocation type="plasmid" evidence="2 3">
    <name>1</name>
</geneLocation>